<dbReference type="EMBL" id="CP126172">
    <property type="protein sequence ID" value="WOS40666.1"/>
    <property type="molecule type" value="Genomic_DNA"/>
</dbReference>
<evidence type="ECO:0000313" key="1">
    <source>
        <dbReference type="EMBL" id="WOS40666.1"/>
    </source>
</evidence>
<sequence length="687" mass="71937">MTIPQQSPRNVSTAAPGATVFPYDFKILADTDMQVQVNGVTKTLGVHYAVSGVGNEGGGQVVFTAAMAGGETVMRRRLMPFARSNDFQYLGDLRSFTLNNDQDAPIMMLQQIADDVDRSLKLPPSATGNGNIGELIPLAPLVVTSDGQSIESGSTQLTGDMLLRPNLAQDAPGKGADLVAYRDGLSAAYLQVTSAMAQGAPVSVLRGIDPTKHAAILDGSTTVDHAPAIQALLSEMGSKGRGHLMHDHGTLTIGTQLNIPGDVTFSGGGIKSILKPVATVNAMVRTNGSNAQVRSLQFLNSGGLATAGLTLGADFCRTYDCYFANLKRGIQIDGAQALRIVHPVIIGSDFGIFNINDGRNSVIDQAHIQGGTCIWIDKVSIQNEGLRIVNSFLAPSITSDPNSGHGIVITGGLEIEIAQCIIDNVDRYGIYLPNVYTVEAIKLVNSWIGCDAGVTGSCGVVTRGPVKQIQLIANTITGAQGYGLDIDNSAGPPNAFDVSHNRFYSNQAGDYRIRGLIESDIAFNQFNSTTGSAEMDNTSAVRFVGNTYTMAPLLKSTASKYTQNKGVAGVDTDHGTWVPSYINVANATSITNSFACFEQVGKTVYASGNFGASATAANTLTQVRVSPPPGLAITGGNKAAGTAAAYTGSNFIAGICNEHSSGDILVSYQPTGTGGIGVDWSAMWRVP</sequence>
<evidence type="ECO:0000313" key="2">
    <source>
        <dbReference type="Proteomes" id="UP001302020"/>
    </source>
</evidence>
<protein>
    <submittedName>
        <fullName evidence="1">Right-handed parallel beta-helix repeat-containing protein</fullName>
    </submittedName>
</protein>
<dbReference type="InterPro" id="IPR012334">
    <property type="entry name" value="Pectin_lyas_fold"/>
</dbReference>
<organism evidence="1 2">
    <name type="scientific">Xanthomonas rydalmerensis</name>
    <dbReference type="NCBI Taxonomy" id="3046274"/>
    <lineage>
        <taxon>Bacteria</taxon>
        <taxon>Pseudomonadati</taxon>
        <taxon>Pseudomonadota</taxon>
        <taxon>Gammaproteobacteria</taxon>
        <taxon>Lysobacterales</taxon>
        <taxon>Lysobacteraceae</taxon>
        <taxon>Xanthomonas</taxon>
    </lineage>
</organism>
<keyword evidence="2" id="KW-1185">Reference proteome</keyword>
<dbReference type="InterPro" id="IPR011050">
    <property type="entry name" value="Pectin_lyase_fold/virulence"/>
</dbReference>
<accession>A0ABZ0JML5</accession>
<gene>
    <name evidence="1" type="ORF">QN243_20110</name>
</gene>
<dbReference type="Gene3D" id="2.160.20.10">
    <property type="entry name" value="Single-stranded right-handed beta-helix, Pectin lyase-like"/>
    <property type="match status" value="1"/>
</dbReference>
<dbReference type="RefSeq" id="WP_317844034.1">
    <property type="nucleotide sequence ID" value="NZ_CP126170.1"/>
</dbReference>
<proteinExistence type="predicted"/>
<dbReference type="SUPFAM" id="SSF51126">
    <property type="entry name" value="Pectin lyase-like"/>
    <property type="match status" value="1"/>
</dbReference>
<name>A0ABZ0JML5_9XANT</name>
<reference evidence="1 2" key="1">
    <citation type="submission" date="2023-05" db="EMBL/GenBank/DDBJ databases">
        <title>Xanthomonas rydalmerenesis sp. nov., a novel Xanthomonas species isolated from Fragaria x ananassa.</title>
        <authorList>
            <person name="McKnight D.J.E."/>
            <person name="Wong-Bajracharya J."/>
            <person name="Okoh E.B."/>
            <person name="Snijders F."/>
            <person name="Lidbetter F."/>
            <person name="Webster J."/>
            <person name="Djordjevic S.P."/>
            <person name="Bogema D.R."/>
            <person name="Chapman T.A."/>
        </authorList>
    </citation>
    <scope>NUCLEOTIDE SEQUENCE [LARGE SCALE GENOMIC DNA]</scope>
    <source>
        <strain evidence="1 2">DAR34883</strain>
    </source>
</reference>
<dbReference type="Proteomes" id="UP001302020">
    <property type="component" value="Chromosome"/>
</dbReference>